<protein>
    <submittedName>
        <fullName evidence="1">Uncharacterized protein</fullName>
    </submittedName>
</protein>
<sequence length="51" mass="5609">MEDLSDFSSWPVTFVTSLGGHPPVDLIPRVAEWRLSGGRSPRIWRVVGGTS</sequence>
<evidence type="ECO:0000313" key="1">
    <source>
        <dbReference type="EMBL" id="KAG5461148.1"/>
    </source>
</evidence>
<accession>A0A8H7ZY64</accession>
<gene>
    <name evidence="1" type="ORF">BJ554DRAFT_6705</name>
</gene>
<feature type="non-terminal residue" evidence="1">
    <location>
        <position position="51"/>
    </location>
</feature>
<dbReference type="Proteomes" id="UP000673691">
    <property type="component" value="Unassembled WGS sequence"/>
</dbReference>
<evidence type="ECO:0000313" key="2">
    <source>
        <dbReference type="Proteomes" id="UP000673691"/>
    </source>
</evidence>
<dbReference type="AlphaFoldDB" id="A0A8H7ZY64"/>
<dbReference type="EMBL" id="JAEFCI010004122">
    <property type="protein sequence ID" value="KAG5461148.1"/>
    <property type="molecule type" value="Genomic_DNA"/>
</dbReference>
<name>A0A8H7ZY64_9FUNG</name>
<keyword evidence="2" id="KW-1185">Reference proteome</keyword>
<proteinExistence type="predicted"/>
<reference evidence="1 2" key="1">
    <citation type="journal article" name="Sci. Rep.">
        <title>Genome-scale phylogenetic analyses confirm Olpidium as the closest living zoosporic fungus to the non-flagellated, terrestrial fungi.</title>
        <authorList>
            <person name="Chang Y."/>
            <person name="Rochon D."/>
            <person name="Sekimoto S."/>
            <person name="Wang Y."/>
            <person name="Chovatia M."/>
            <person name="Sandor L."/>
            <person name="Salamov A."/>
            <person name="Grigoriev I.V."/>
            <person name="Stajich J.E."/>
            <person name="Spatafora J.W."/>
        </authorList>
    </citation>
    <scope>NUCLEOTIDE SEQUENCE [LARGE SCALE GENOMIC DNA]</scope>
    <source>
        <strain evidence="1">S191</strain>
    </source>
</reference>
<organism evidence="1 2">
    <name type="scientific">Olpidium bornovanus</name>
    <dbReference type="NCBI Taxonomy" id="278681"/>
    <lineage>
        <taxon>Eukaryota</taxon>
        <taxon>Fungi</taxon>
        <taxon>Fungi incertae sedis</taxon>
        <taxon>Olpidiomycota</taxon>
        <taxon>Olpidiomycotina</taxon>
        <taxon>Olpidiomycetes</taxon>
        <taxon>Olpidiales</taxon>
        <taxon>Olpidiaceae</taxon>
        <taxon>Olpidium</taxon>
    </lineage>
</organism>
<comment type="caution">
    <text evidence="1">The sequence shown here is derived from an EMBL/GenBank/DDBJ whole genome shotgun (WGS) entry which is preliminary data.</text>
</comment>